<dbReference type="GO" id="GO:0016787">
    <property type="term" value="F:hydrolase activity"/>
    <property type="evidence" value="ECO:0007669"/>
    <property type="project" value="UniProtKB-KW"/>
</dbReference>
<dbReference type="PANTHER" id="PTHR37017:SF11">
    <property type="entry name" value="ESTERASE_LIPASE_THIOESTERASE DOMAIN-CONTAINING PROTEIN"/>
    <property type="match status" value="1"/>
</dbReference>
<dbReference type="RefSeq" id="WP_179753875.1">
    <property type="nucleotide sequence ID" value="NZ_JACCBU010000001.1"/>
</dbReference>
<evidence type="ECO:0000313" key="3">
    <source>
        <dbReference type="Proteomes" id="UP000569914"/>
    </source>
</evidence>
<gene>
    <name evidence="2" type="ORF">BKA15_004147</name>
</gene>
<protein>
    <submittedName>
        <fullName evidence="2">Alpha-beta hydrolase superfamily lysophospholipase</fullName>
    </submittedName>
</protein>
<dbReference type="InterPro" id="IPR052897">
    <property type="entry name" value="Sec-Metab_Biosynth_Hydrolase"/>
</dbReference>
<dbReference type="Proteomes" id="UP000569914">
    <property type="component" value="Unassembled WGS sequence"/>
</dbReference>
<reference evidence="2 3" key="1">
    <citation type="submission" date="2020-07" db="EMBL/GenBank/DDBJ databases">
        <title>Sequencing the genomes of 1000 actinobacteria strains.</title>
        <authorList>
            <person name="Klenk H.-P."/>
        </authorList>
    </citation>
    <scope>NUCLEOTIDE SEQUENCE [LARGE SCALE GENOMIC DNA]</scope>
    <source>
        <strain evidence="2 3">DSM 22083</strain>
    </source>
</reference>
<name>A0A7Y9IA34_9ACTN</name>
<dbReference type="InterPro" id="IPR000073">
    <property type="entry name" value="AB_hydrolase_1"/>
</dbReference>
<dbReference type="InterPro" id="IPR029058">
    <property type="entry name" value="AB_hydrolase_fold"/>
</dbReference>
<dbReference type="Pfam" id="PF12697">
    <property type="entry name" value="Abhydrolase_6"/>
    <property type="match status" value="1"/>
</dbReference>
<organism evidence="2 3">
    <name type="scientific">Microlunatus parietis</name>
    <dbReference type="NCBI Taxonomy" id="682979"/>
    <lineage>
        <taxon>Bacteria</taxon>
        <taxon>Bacillati</taxon>
        <taxon>Actinomycetota</taxon>
        <taxon>Actinomycetes</taxon>
        <taxon>Propionibacteriales</taxon>
        <taxon>Propionibacteriaceae</taxon>
        <taxon>Microlunatus</taxon>
    </lineage>
</organism>
<dbReference type="Gene3D" id="3.40.50.1820">
    <property type="entry name" value="alpha/beta hydrolase"/>
    <property type="match status" value="1"/>
</dbReference>
<dbReference type="AlphaFoldDB" id="A0A7Y9IA34"/>
<sequence>MAITDARQGDLLLIPGADGRPWFWHRLVAELDRRGCRAVAADLPKSADSTLDDYADAAAAAAAGDGPWIVVAQSLGAFTAPLLCTRLPVERLALVNPMIPSPGETAGDWWEHTGQGPASAEAAARDGRPAGFELVRDFFHDVPPEITEQAFADAEVAELGGVFAQPWPLRSWPAVPTQVIQGADDRFFPLDFQRRVVRDRLGLDQLTVIPGGHLNALSRPAELADALLSWSPAGPAAKP</sequence>
<evidence type="ECO:0000313" key="2">
    <source>
        <dbReference type="EMBL" id="NYE72818.1"/>
    </source>
</evidence>
<accession>A0A7Y9IA34</accession>
<proteinExistence type="predicted"/>
<keyword evidence="2" id="KW-0378">Hydrolase</keyword>
<evidence type="ECO:0000259" key="1">
    <source>
        <dbReference type="Pfam" id="PF12697"/>
    </source>
</evidence>
<feature type="domain" description="AB hydrolase-1" evidence="1">
    <location>
        <begin position="11"/>
        <end position="226"/>
    </location>
</feature>
<comment type="caution">
    <text evidence="2">The sequence shown here is derived from an EMBL/GenBank/DDBJ whole genome shotgun (WGS) entry which is preliminary data.</text>
</comment>
<keyword evidence="3" id="KW-1185">Reference proteome</keyword>
<dbReference type="PANTHER" id="PTHR37017">
    <property type="entry name" value="AB HYDROLASE-1 DOMAIN-CONTAINING PROTEIN-RELATED"/>
    <property type="match status" value="1"/>
</dbReference>
<dbReference type="SUPFAM" id="SSF53474">
    <property type="entry name" value="alpha/beta-Hydrolases"/>
    <property type="match status" value="1"/>
</dbReference>
<dbReference type="EMBL" id="JACCBU010000001">
    <property type="protein sequence ID" value="NYE72818.1"/>
    <property type="molecule type" value="Genomic_DNA"/>
</dbReference>